<evidence type="ECO:0000256" key="2">
    <source>
        <dbReference type="PIRSR" id="PIRSR607822-1"/>
    </source>
</evidence>
<dbReference type="PRINTS" id="PR01950">
    <property type="entry name" value="LANCSUPER"/>
</dbReference>
<dbReference type="CDD" id="cd04794">
    <property type="entry name" value="euk_LANCL"/>
    <property type="match status" value="1"/>
</dbReference>
<dbReference type="GO" id="GO:0046872">
    <property type="term" value="F:metal ion binding"/>
    <property type="evidence" value="ECO:0007669"/>
    <property type="project" value="UniProtKB-KW"/>
</dbReference>
<dbReference type="Gene3D" id="1.50.10.10">
    <property type="match status" value="1"/>
</dbReference>
<protein>
    <recommendedName>
        <fullName evidence="5">LanC-like protein 2</fullName>
    </recommendedName>
</protein>
<evidence type="ECO:0000313" key="3">
    <source>
        <dbReference type="EMBL" id="CAG9830055.1"/>
    </source>
</evidence>
<dbReference type="PANTHER" id="PTHR12736">
    <property type="entry name" value="LANC-LIKE PROTEIN"/>
    <property type="match status" value="1"/>
</dbReference>
<keyword evidence="4" id="KW-1185">Reference proteome</keyword>
<keyword evidence="2" id="KW-0479">Metal-binding</keyword>
<dbReference type="PANTHER" id="PTHR12736:SF21">
    <property type="entry name" value="LANC-LIKE PROTEIN 2"/>
    <property type="match status" value="1"/>
</dbReference>
<dbReference type="InterPro" id="IPR007822">
    <property type="entry name" value="LANC-like"/>
</dbReference>
<dbReference type="Pfam" id="PF05147">
    <property type="entry name" value="LANC_like"/>
    <property type="match status" value="1"/>
</dbReference>
<name>A0A9N9SX36_DIABA</name>
<dbReference type="GO" id="GO:0005975">
    <property type="term" value="P:carbohydrate metabolic process"/>
    <property type="evidence" value="ECO:0007669"/>
    <property type="project" value="InterPro"/>
</dbReference>
<dbReference type="GO" id="GO:0031179">
    <property type="term" value="P:peptide modification"/>
    <property type="evidence" value="ECO:0007669"/>
    <property type="project" value="InterPro"/>
</dbReference>
<dbReference type="OrthoDB" id="10257263at2759"/>
<evidence type="ECO:0000256" key="1">
    <source>
        <dbReference type="ARBA" id="ARBA00007179"/>
    </source>
</evidence>
<dbReference type="PRINTS" id="PR01951">
    <property type="entry name" value="LANCEUKARYTE"/>
</dbReference>
<feature type="binding site" evidence="2">
    <location>
        <position position="310"/>
    </location>
    <ligand>
        <name>Zn(2+)</name>
        <dbReference type="ChEBI" id="CHEBI:29105"/>
    </ligand>
</feature>
<dbReference type="SUPFAM" id="SSF158745">
    <property type="entry name" value="LanC-like"/>
    <property type="match status" value="1"/>
</dbReference>
<sequence length="388" mass="44531">MMEMRFFNNPFEDYTPERLQESKNKVSQSINVKWKSTMENLHTLDFSDYTVYTGTAGVALLKLLQDPDNPKNLKEVIKLLSLHKLKGRRHTFLCGDAGPLALGIVVHSKLGNRDEVSQLISKLTLLNKDVLDLHSDIANEYMYGRIGYLYAILYVNKYISPPPFDDNYISQIIETILVIGRNISKAGRFKCPIMYDWHDSYYMGAAHGLAGILYLLLQARAYLSEDDLNNVIKPTIDYLLTQRFSSGNFPSSIGRDSDKFVQWCHGSPGFVYLLTTAYKIFQDTRYLQAALECGEIIWQRGLLRKGYSLCHGVSGNAYSFLELYQTTKEEKHLYRALKFAEWCIEYKKEHEEHSPNRPKSLFEGIAGPMYFLLDIQNPMAAKFPGYTL</sequence>
<dbReference type="Proteomes" id="UP001153709">
    <property type="component" value="Chromosome 2"/>
</dbReference>
<accession>A0A9N9SX36</accession>
<gene>
    <name evidence="3" type="ORF">DIABBA_LOCUS3791</name>
</gene>
<dbReference type="EMBL" id="OU898277">
    <property type="protein sequence ID" value="CAG9830055.1"/>
    <property type="molecule type" value="Genomic_DNA"/>
</dbReference>
<comment type="similarity">
    <text evidence="1">Belongs to the LanC-like protein family.</text>
</comment>
<feature type="binding site" evidence="2">
    <location>
        <position position="311"/>
    </location>
    <ligand>
        <name>Zn(2+)</name>
        <dbReference type="ChEBI" id="CHEBI:29105"/>
    </ligand>
</feature>
<keyword evidence="2" id="KW-0862">Zinc</keyword>
<dbReference type="GO" id="GO:0005886">
    <property type="term" value="C:plasma membrane"/>
    <property type="evidence" value="ECO:0007669"/>
    <property type="project" value="TreeGrafter"/>
</dbReference>
<dbReference type="AlphaFoldDB" id="A0A9N9SX36"/>
<feature type="binding site" evidence="2">
    <location>
        <position position="264"/>
    </location>
    <ligand>
        <name>Zn(2+)</name>
        <dbReference type="ChEBI" id="CHEBI:29105"/>
    </ligand>
</feature>
<evidence type="ECO:0008006" key="5">
    <source>
        <dbReference type="Google" id="ProtNLM"/>
    </source>
</evidence>
<evidence type="ECO:0000313" key="4">
    <source>
        <dbReference type="Proteomes" id="UP001153709"/>
    </source>
</evidence>
<organism evidence="3 4">
    <name type="scientific">Diabrotica balteata</name>
    <name type="common">Banded cucumber beetle</name>
    <dbReference type="NCBI Taxonomy" id="107213"/>
    <lineage>
        <taxon>Eukaryota</taxon>
        <taxon>Metazoa</taxon>
        <taxon>Ecdysozoa</taxon>
        <taxon>Arthropoda</taxon>
        <taxon>Hexapoda</taxon>
        <taxon>Insecta</taxon>
        <taxon>Pterygota</taxon>
        <taxon>Neoptera</taxon>
        <taxon>Endopterygota</taxon>
        <taxon>Coleoptera</taxon>
        <taxon>Polyphaga</taxon>
        <taxon>Cucujiformia</taxon>
        <taxon>Chrysomeloidea</taxon>
        <taxon>Chrysomelidae</taxon>
        <taxon>Galerucinae</taxon>
        <taxon>Diabroticina</taxon>
        <taxon>Diabroticites</taxon>
        <taxon>Diabrotica</taxon>
    </lineage>
</organism>
<reference evidence="3" key="1">
    <citation type="submission" date="2022-01" db="EMBL/GenBank/DDBJ databases">
        <authorList>
            <person name="King R."/>
        </authorList>
    </citation>
    <scope>NUCLEOTIDE SEQUENCE</scope>
</reference>
<dbReference type="InterPro" id="IPR012341">
    <property type="entry name" value="6hp_glycosidase-like_sf"/>
</dbReference>
<dbReference type="InterPro" id="IPR020464">
    <property type="entry name" value="LanC-like_prot_euk"/>
</dbReference>
<proteinExistence type="inferred from homology"/>
<dbReference type="SMART" id="SM01260">
    <property type="entry name" value="LANC_like"/>
    <property type="match status" value="1"/>
</dbReference>